<feature type="region of interest" description="Disordered" evidence="1">
    <location>
        <begin position="254"/>
        <end position="294"/>
    </location>
</feature>
<dbReference type="EMBL" id="JAHWGI010001411">
    <property type="protein sequence ID" value="KAK3930273.1"/>
    <property type="molecule type" value="Genomic_DNA"/>
</dbReference>
<reference evidence="2" key="2">
    <citation type="journal article" date="2023" name="BMC Genomics">
        <title>Pest status, molecular evolution, and epigenetic factors derived from the genome assembly of Frankliniella fusca, a thysanopteran phytovirus vector.</title>
        <authorList>
            <person name="Catto M.A."/>
            <person name="Labadie P.E."/>
            <person name="Jacobson A.L."/>
            <person name="Kennedy G.G."/>
            <person name="Srinivasan R."/>
            <person name="Hunt B.G."/>
        </authorList>
    </citation>
    <scope>NUCLEOTIDE SEQUENCE</scope>
    <source>
        <strain evidence="2">PL_HMW_Pooled</strain>
    </source>
</reference>
<gene>
    <name evidence="2" type="ORF">KUF71_005007</name>
</gene>
<feature type="compositionally biased region" description="Pro residues" evidence="1">
    <location>
        <begin position="183"/>
        <end position="194"/>
    </location>
</feature>
<evidence type="ECO:0000313" key="3">
    <source>
        <dbReference type="Proteomes" id="UP001219518"/>
    </source>
</evidence>
<evidence type="ECO:0000256" key="1">
    <source>
        <dbReference type="SAM" id="MobiDB-lite"/>
    </source>
</evidence>
<keyword evidence="3" id="KW-1185">Reference proteome</keyword>
<organism evidence="2 3">
    <name type="scientific">Frankliniella fusca</name>
    <dbReference type="NCBI Taxonomy" id="407009"/>
    <lineage>
        <taxon>Eukaryota</taxon>
        <taxon>Metazoa</taxon>
        <taxon>Ecdysozoa</taxon>
        <taxon>Arthropoda</taxon>
        <taxon>Hexapoda</taxon>
        <taxon>Insecta</taxon>
        <taxon>Pterygota</taxon>
        <taxon>Neoptera</taxon>
        <taxon>Paraneoptera</taxon>
        <taxon>Thysanoptera</taxon>
        <taxon>Terebrantia</taxon>
        <taxon>Thripoidea</taxon>
        <taxon>Thripidae</taxon>
        <taxon>Frankliniella</taxon>
    </lineage>
</organism>
<evidence type="ECO:0000313" key="2">
    <source>
        <dbReference type="EMBL" id="KAK3930273.1"/>
    </source>
</evidence>
<accession>A0AAE1LSC1</accession>
<sequence>MGATAASGAWLRPGAVQRSVRRAAPGPGRAPRRALSPRPDMDQDDDDSCGGGGGLDAVPRDDDDDDLLLLGAVRDHHDYAKRRRCSDRENLAVAVTVTASAADLVELAAAAAAPAPKRSKAAQGPGRGRQLRDPEGGTYISARSRARKEPLPMKLRALPASFWEQPNLNKGPSPGAIFSALPPLGPPLGPPPPGALLGKDDGPDGARDSPRGAHPSRGPGSGAEPGAPTASGLVTHSPADTDLLFSLFRSVEPKTNNVHRRTRGRPRRVTAAPGAGRAGRAGGQEGQRDDDPCLLGSTLLTSTLTCRQM</sequence>
<comment type="caution">
    <text evidence="2">The sequence shown here is derived from an EMBL/GenBank/DDBJ whole genome shotgun (WGS) entry which is preliminary data.</text>
</comment>
<dbReference type="Proteomes" id="UP001219518">
    <property type="component" value="Unassembled WGS sequence"/>
</dbReference>
<dbReference type="Pfam" id="PF15238">
    <property type="entry name" value="TEADIR3"/>
    <property type="match status" value="1"/>
</dbReference>
<feature type="region of interest" description="Disordered" evidence="1">
    <location>
        <begin position="110"/>
        <end position="152"/>
    </location>
</feature>
<feature type="compositionally biased region" description="Gly residues" evidence="1">
    <location>
        <begin position="276"/>
        <end position="285"/>
    </location>
</feature>
<protein>
    <submittedName>
        <fullName evidence="2">DNA topoisomerase 1</fullName>
    </submittedName>
</protein>
<feature type="region of interest" description="Disordered" evidence="1">
    <location>
        <begin position="173"/>
        <end position="238"/>
    </location>
</feature>
<feature type="compositionally biased region" description="Low complexity" evidence="1">
    <location>
        <begin position="22"/>
        <end position="38"/>
    </location>
</feature>
<feature type="non-terminal residue" evidence="2">
    <location>
        <position position="1"/>
    </location>
</feature>
<dbReference type="InterPro" id="IPR053819">
    <property type="entry name" value="TEADIR3_omega_loop"/>
</dbReference>
<feature type="region of interest" description="Disordered" evidence="1">
    <location>
        <begin position="1"/>
        <end position="64"/>
    </location>
</feature>
<feature type="compositionally biased region" description="Basic residues" evidence="1">
    <location>
        <begin position="257"/>
        <end position="268"/>
    </location>
</feature>
<dbReference type="AlphaFoldDB" id="A0AAE1LSC1"/>
<reference evidence="2" key="1">
    <citation type="submission" date="2021-07" db="EMBL/GenBank/DDBJ databases">
        <authorList>
            <person name="Catto M.A."/>
            <person name="Jacobson A."/>
            <person name="Kennedy G."/>
            <person name="Labadie P."/>
            <person name="Hunt B.G."/>
            <person name="Srinivasan R."/>
        </authorList>
    </citation>
    <scope>NUCLEOTIDE SEQUENCE</scope>
    <source>
        <strain evidence="2">PL_HMW_Pooled</strain>
        <tissue evidence="2">Head</tissue>
    </source>
</reference>
<proteinExistence type="predicted"/>
<feature type="compositionally biased region" description="Basic and acidic residues" evidence="1">
    <location>
        <begin position="198"/>
        <end position="211"/>
    </location>
</feature>
<name>A0AAE1LSC1_9NEOP</name>